<dbReference type="PROSITE" id="PS50280">
    <property type="entry name" value="SET"/>
    <property type="match status" value="1"/>
</dbReference>
<dbReference type="SUPFAM" id="SSF82199">
    <property type="entry name" value="SET domain"/>
    <property type="match status" value="1"/>
</dbReference>
<dbReference type="SMART" id="SM00317">
    <property type="entry name" value="SET"/>
    <property type="match status" value="1"/>
</dbReference>
<evidence type="ECO:0000313" key="2">
    <source>
        <dbReference type="EMBL" id="PVH96892.1"/>
    </source>
</evidence>
<dbReference type="PANTHER" id="PTHR47643:SF2">
    <property type="entry name" value="TPR DOMAIN PROTEIN (AFU_ORTHOLOGUE AFUA_5G12710)"/>
    <property type="match status" value="1"/>
</dbReference>
<dbReference type="Gene3D" id="2.170.270.10">
    <property type="entry name" value="SET domain"/>
    <property type="match status" value="1"/>
</dbReference>
<evidence type="ECO:0000313" key="3">
    <source>
        <dbReference type="Proteomes" id="UP000244855"/>
    </source>
</evidence>
<dbReference type="InterPro" id="IPR001214">
    <property type="entry name" value="SET_dom"/>
</dbReference>
<protein>
    <submittedName>
        <fullName evidence="2">SET domain-containing protein</fullName>
    </submittedName>
</protein>
<reference evidence="2 3" key="1">
    <citation type="journal article" date="2018" name="Sci. Rep.">
        <title>Comparative genomics provides insights into the lifestyle and reveals functional heterogeneity of dark septate endophytic fungi.</title>
        <authorList>
            <person name="Knapp D.G."/>
            <person name="Nemeth J.B."/>
            <person name="Barry K."/>
            <person name="Hainaut M."/>
            <person name="Henrissat B."/>
            <person name="Johnson J."/>
            <person name="Kuo A."/>
            <person name="Lim J.H.P."/>
            <person name="Lipzen A."/>
            <person name="Nolan M."/>
            <person name="Ohm R.A."/>
            <person name="Tamas L."/>
            <person name="Grigoriev I.V."/>
            <person name="Spatafora J.W."/>
            <person name="Nagy L.G."/>
            <person name="Kovacs G.M."/>
        </authorList>
    </citation>
    <scope>NUCLEOTIDE SEQUENCE [LARGE SCALE GENOMIC DNA]</scope>
    <source>
        <strain evidence="2 3">DSE2036</strain>
    </source>
</reference>
<dbReference type="Proteomes" id="UP000244855">
    <property type="component" value="Unassembled WGS sequence"/>
</dbReference>
<keyword evidence="3" id="KW-1185">Reference proteome</keyword>
<dbReference type="EMBL" id="KZ805451">
    <property type="protein sequence ID" value="PVH96892.1"/>
    <property type="molecule type" value="Genomic_DNA"/>
</dbReference>
<accession>A0A2V1DFL3</accession>
<dbReference type="SUPFAM" id="SSF48452">
    <property type="entry name" value="TPR-like"/>
    <property type="match status" value="1"/>
</dbReference>
<dbReference type="STRING" id="97972.A0A2V1DFL3"/>
<dbReference type="Gene3D" id="1.25.40.10">
    <property type="entry name" value="Tetratricopeptide repeat domain"/>
    <property type="match status" value="1"/>
</dbReference>
<feature type="domain" description="SET" evidence="1">
    <location>
        <begin position="284"/>
        <end position="473"/>
    </location>
</feature>
<evidence type="ECO:0000259" key="1">
    <source>
        <dbReference type="PROSITE" id="PS50280"/>
    </source>
</evidence>
<gene>
    <name evidence="2" type="ORF">DM02DRAFT_534289</name>
</gene>
<dbReference type="OrthoDB" id="438641at2759"/>
<name>A0A2V1DFL3_9PLEO</name>
<dbReference type="InterPro" id="IPR053209">
    <property type="entry name" value="Gramillin-biosynth_MTr"/>
</dbReference>
<dbReference type="InterPro" id="IPR046341">
    <property type="entry name" value="SET_dom_sf"/>
</dbReference>
<feature type="non-terminal residue" evidence="2">
    <location>
        <position position="1"/>
    </location>
</feature>
<organism evidence="2 3">
    <name type="scientific">Periconia macrospinosa</name>
    <dbReference type="NCBI Taxonomy" id="97972"/>
    <lineage>
        <taxon>Eukaryota</taxon>
        <taxon>Fungi</taxon>
        <taxon>Dikarya</taxon>
        <taxon>Ascomycota</taxon>
        <taxon>Pezizomycotina</taxon>
        <taxon>Dothideomycetes</taxon>
        <taxon>Pleosporomycetidae</taxon>
        <taxon>Pleosporales</taxon>
        <taxon>Massarineae</taxon>
        <taxon>Periconiaceae</taxon>
        <taxon>Periconia</taxon>
    </lineage>
</organism>
<proteinExistence type="predicted"/>
<dbReference type="InterPro" id="IPR011990">
    <property type="entry name" value="TPR-like_helical_dom_sf"/>
</dbReference>
<dbReference type="PANTHER" id="PTHR47643">
    <property type="entry name" value="TPR DOMAIN PROTEIN (AFU_ORTHOLOGUE AFUA_5G12710)"/>
    <property type="match status" value="1"/>
</dbReference>
<dbReference type="Pfam" id="PF00856">
    <property type="entry name" value="SET"/>
    <property type="match status" value="1"/>
</dbReference>
<sequence>PPAYPPCTTPLDDLRRISIMEMRLETHHRGCYLLLKVTKIEPFSRQFGLKLVAADEAGETVVVQLCQEDEHNAINVASLFVVKEPYLSAQSSDQPVIRVDHLSDNVILDNVSPTFREISESKDLAPGGTAQSCRLKGNESFKEGRFLKAIKYYNEAITHPATKDEINIILQNRALAFLKTKQFDAALIDTGFPDFGSTPSEKAMFRATVALYSLGRFNECQKVALALCKKFPGNIEAQDILKRVRNRCLEQETGTYEFKKMREEANEAVKNEIPPYMDYATYVDLVEVRQTPNKGRGLFTKNAVKAGDLIFVEKAFAYAVVVKDSHEIFQPSIPAAVNIEKDRKFTLNEVELMRIIAQKLHRNPSFIPGFTTLYHAEYEGPGTSEVDSSPVVDKYLIEEIVVFNSFESSYGSGLLDLQNTSARPGVSNGIWLQASYINHSCFSNVQRAFIGDMMIVRATQDIGKGEEILFWYNDPFNTDLQVRRKEFKKLWGFTCDCCICQTTDPSTVALRKDLTKKLLETSLDINTNEENITRRLNSTYTEPASNVPRIEVAYAQFMLVLAYSFRKMPRKVIQVTGQILKALGFTITGTDDATKPFKILKWGLVPDALVLTLIRAHKAFEDLGLPGNAKQAKAYAKLVSKMVFGHDDTFESFYQRKPLPG</sequence>
<dbReference type="AlphaFoldDB" id="A0A2V1DFL3"/>